<evidence type="ECO:0000313" key="4">
    <source>
        <dbReference type="Proteomes" id="UP001642484"/>
    </source>
</evidence>
<dbReference type="Pfam" id="PF07700">
    <property type="entry name" value="HNOB"/>
    <property type="match status" value="1"/>
</dbReference>
<feature type="region of interest" description="Disordered" evidence="1">
    <location>
        <begin position="741"/>
        <end position="765"/>
    </location>
</feature>
<dbReference type="InterPro" id="IPR038158">
    <property type="entry name" value="H-NOX_domain_sf"/>
</dbReference>
<evidence type="ECO:0000313" key="3">
    <source>
        <dbReference type="EMBL" id="CAK9074572.1"/>
    </source>
</evidence>
<dbReference type="InterPro" id="IPR011644">
    <property type="entry name" value="Heme_NO-bd"/>
</dbReference>
<evidence type="ECO:0000259" key="2">
    <source>
        <dbReference type="Pfam" id="PF07700"/>
    </source>
</evidence>
<dbReference type="EMBL" id="CAXAMN010023028">
    <property type="protein sequence ID" value="CAK9074572.1"/>
    <property type="molecule type" value="Genomic_DNA"/>
</dbReference>
<reference evidence="3 4" key="1">
    <citation type="submission" date="2024-02" db="EMBL/GenBank/DDBJ databases">
        <authorList>
            <person name="Chen Y."/>
            <person name="Shah S."/>
            <person name="Dougan E. K."/>
            <person name="Thang M."/>
            <person name="Chan C."/>
        </authorList>
    </citation>
    <scope>NUCLEOTIDE SEQUENCE [LARGE SCALE GENOMIC DNA]</scope>
</reference>
<dbReference type="Gene3D" id="3.90.1520.10">
    <property type="entry name" value="H-NOX domain"/>
    <property type="match status" value="1"/>
</dbReference>
<evidence type="ECO:0000256" key="1">
    <source>
        <dbReference type="SAM" id="MobiDB-lite"/>
    </source>
</evidence>
<dbReference type="InterPro" id="IPR024096">
    <property type="entry name" value="NO_sig/Golgi_transp_ligand-bd"/>
</dbReference>
<dbReference type="SUPFAM" id="SSF111126">
    <property type="entry name" value="Ligand-binding domain in the NO signalling and Golgi transport"/>
    <property type="match status" value="1"/>
</dbReference>
<feature type="compositionally biased region" description="Polar residues" evidence="1">
    <location>
        <begin position="743"/>
        <end position="765"/>
    </location>
</feature>
<comment type="caution">
    <text evidence="3">The sequence shown here is derived from an EMBL/GenBank/DDBJ whole genome shotgun (WGS) entry which is preliminary data.</text>
</comment>
<sequence>MHGLIHLVFKNFVLETWGEDAWKTCLEKAKLAEGGLLGQIGHSDSVTMALFNVVCECQEIPSPDLLERFGQFFLKHVVEEGYITFLHTMGRSLSEIVSNINVLHNAVLREKMSCVFPQIEVTHISGDPEIDQSYVFRLCYGSTRYGLDAFLLGVLRGLAFILFYSTIDVEDTSTSEPADFTMMPVQSSWRVTVHRQDQGKGPDRVEKIRSECSSRGESNRRGSFFDFHTLMASMWSCVSCVDSGAAHGRPSGDGVSERGRSWPTELPDLGPEVRSIVLDKQENIDKILESYTLSEQKQSYDSLVKSLTGTDRLRLAAVLFRGICASHVAAGWTELDQRPDVVDFWDIQGHADSCYRTSKDWLGSEESMAKCRQTNGHIVFVSHCWNKPVGWAETMAKQTSFPQTKAAELCCYAKDACRNLYGDASTWGSIGFWIDKACIPQGDPDMMALCVNLLEEFIALSDGMIVLASWNYFSRLWCVYEWVCGLLIHSAMEIEILADPFIRDSTVDTYLLCIRNFSVAKCNCNNESDRQSLNRREPHLSLNADQFHLFEGMAGPTSVRLSVIRRTLIDKVHAYYKSVADFERFFQCSVIVCFCRCIVKRRLMTQREHEVLKPWSDLSKACGFEEMALLIRQLSKSLARFQEEARNSSNSGSSFDVQAAFSSKVDDWFSNNVAPLLFAEQEQATNHFGMTYIRNLRTLTDNAKHSSQTLNDWLDSTSGGQGVLLRSHRRALYSAAFIPETPQPSSSTLGGSMRPSSLQPLLSPNVSQEFRSPVDTALGDFMRSAALETSLLRR</sequence>
<dbReference type="PANTHER" id="PTHR45655:SF13">
    <property type="entry name" value="SOLUBLE GUANYLATE CYCLASE GCY-32-RELATED"/>
    <property type="match status" value="1"/>
</dbReference>
<name>A0ABP0PGD8_9DINO</name>
<organism evidence="3 4">
    <name type="scientific">Durusdinium trenchii</name>
    <dbReference type="NCBI Taxonomy" id="1381693"/>
    <lineage>
        <taxon>Eukaryota</taxon>
        <taxon>Sar</taxon>
        <taxon>Alveolata</taxon>
        <taxon>Dinophyceae</taxon>
        <taxon>Suessiales</taxon>
        <taxon>Symbiodiniaceae</taxon>
        <taxon>Durusdinium</taxon>
    </lineage>
</organism>
<accession>A0ABP0PGD8</accession>
<gene>
    <name evidence="3" type="ORF">CCMP2556_LOCUS36730</name>
</gene>
<dbReference type="PANTHER" id="PTHR45655">
    <property type="entry name" value="GUANYLATE CYCLASE SOLUBLE SUBUNIT BETA-2"/>
    <property type="match status" value="1"/>
</dbReference>
<proteinExistence type="predicted"/>
<dbReference type="Proteomes" id="UP001642484">
    <property type="component" value="Unassembled WGS sequence"/>
</dbReference>
<feature type="domain" description="Heme NO-binding" evidence="2">
    <location>
        <begin position="2"/>
        <end position="170"/>
    </location>
</feature>
<protein>
    <recommendedName>
        <fullName evidence="2">Heme NO-binding domain-containing protein</fullName>
    </recommendedName>
</protein>
<keyword evidence="4" id="KW-1185">Reference proteome</keyword>